<comment type="caution">
    <text evidence="6">The sequence shown here is derived from an EMBL/GenBank/DDBJ whole genome shotgun (WGS) entry which is preliminary data.</text>
</comment>
<dbReference type="PANTHER" id="PTHR22550:SF5">
    <property type="entry name" value="LEUCINE ZIPPER PROTEIN 4"/>
    <property type="match status" value="1"/>
</dbReference>
<feature type="domain" description="VWFA" evidence="5">
    <location>
        <begin position="1"/>
        <end position="151"/>
    </location>
</feature>
<dbReference type="AlphaFoldDB" id="A0A937W3T3"/>
<gene>
    <name evidence="6" type="ORF">FJZ47_15710</name>
</gene>
<evidence type="ECO:0000313" key="7">
    <source>
        <dbReference type="Proteomes" id="UP000712673"/>
    </source>
</evidence>
<dbReference type="InterPro" id="IPR002035">
    <property type="entry name" value="VWF_A"/>
</dbReference>
<proteinExistence type="predicted"/>
<dbReference type="InterPro" id="IPR036465">
    <property type="entry name" value="vWFA_dom_sf"/>
</dbReference>
<evidence type="ECO:0000256" key="3">
    <source>
        <dbReference type="ARBA" id="ARBA00022989"/>
    </source>
</evidence>
<keyword evidence="4" id="KW-0472">Membrane</keyword>
<evidence type="ECO:0000256" key="2">
    <source>
        <dbReference type="ARBA" id="ARBA00022692"/>
    </source>
</evidence>
<keyword evidence="1" id="KW-1003">Cell membrane</keyword>
<sequence>FARYPDSLCPLTLDHDTLLALLDQVEIVTLPEEDGTAIGEGMALAIERLKESTAKSRVMIVLTDGVNNAGETTPMQAAQIAQALGIKLYTIGAGTRGTAMIPVPTPGGQSVLRRMTVDIDERMLTDVATLTGGQYFRATDAATLQAIYREINRLEKTANVTEMYQQYAELFPWFLLPGLACLVLEIVLSTTRFRTIP</sequence>
<accession>A0A937W3T3</accession>
<dbReference type="PROSITE" id="PS50234">
    <property type="entry name" value="VWFA"/>
    <property type="match status" value="1"/>
</dbReference>
<dbReference type="Pfam" id="PF00092">
    <property type="entry name" value="VWA"/>
    <property type="match status" value="1"/>
</dbReference>
<feature type="non-terminal residue" evidence="6">
    <location>
        <position position="1"/>
    </location>
</feature>
<dbReference type="EMBL" id="VGLS01000518">
    <property type="protein sequence ID" value="MBM3225230.1"/>
    <property type="molecule type" value="Genomic_DNA"/>
</dbReference>
<organism evidence="6 7">
    <name type="scientific">Tectimicrobiota bacterium</name>
    <dbReference type="NCBI Taxonomy" id="2528274"/>
    <lineage>
        <taxon>Bacteria</taxon>
        <taxon>Pseudomonadati</taxon>
        <taxon>Nitrospinota/Tectimicrobiota group</taxon>
        <taxon>Candidatus Tectimicrobiota</taxon>
    </lineage>
</organism>
<keyword evidence="3" id="KW-1133">Transmembrane helix</keyword>
<keyword evidence="2" id="KW-0812">Transmembrane</keyword>
<evidence type="ECO:0000256" key="4">
    <source>
        <dbReference type="ARBA" id="ARBA00023136"/>
    </source>
</evidence>
<evidence type="ECO:0000313" key="6">
    <source>
        <dbReference type="EMBL" id="MBM3225230.1"/>
    </source>
</evidence>
<dbReference type="Gene3D" id="3.40.50.410">
    <property type="entry name" value="von Willebrand factor, type A domain"/>
    <property type="match status" value="1"/>
</dbReference>
<dbReference type="SUPFAM" id="SSF53300">
    <property type="entry name" value="vWA-like"/>
    <property type="match status" value="1"/>
</dbReference>
<protein>
    <submittedName>
        <fullName evidence="6">VWA domain-containing protein</fullName>
    </submittedName>
</protein>
<dbReference type="PANTHER" id="PTHR22550">
    <property type="entry name" value="SPORE GERMINATION PROTEIN"/>
    <property type="match status" value="1"/>
</dbReference>
<reference evidence="6" key="1">
    <citation type="submission" date="2019-03" db="EMBL/GenBank/DDBJ databases">
        <title>Lake Tanganyika Metagenome-Assembled Genomes (MAGs).</title>
        <authorList>
            <person name="Tran P."/>
        </authorList>
    </citation>
    <scope>NUCLEOTIDE SEQUENCE</scope>
    <source>
        <strain evidence="6">K_DeepCast_65m_m2_066</strain>
    </source>
</reference>
<dbReference type="Proteomes" id="UP000712673">
    <property type="component" value="Unassembled WGS sequence"/>
</dbReference>
<evidence type="ECO:0000259" key="5">
    <source>
        <dbReference type="PROSITE" id="PS50234"/>
    </source>
</evidence>
<name>A0A937W3T3_UNCTE</name>
<evidence type="ECO:0000256" key="1">
    <source>
        <dbReference type="ARBA" id="ARBA00022475"/>
    </source>
</evidence>
<dbReference type="InterPro" id="IPR050768">
    <property type="entry name" value="UPF0353/GerABKA_families"/>
</dbReference>